<keyword evidence="3" id="KW-0687">Ribonucleoprotein</keyword>
<dbReference type="GO" id="GO:0006412">
    <property type="term" value="P:translation"/>
    <property type="evidence" value="ECO:0007669"/>
    <property type="project" value="InterPro"/>
</dbReference>
<protein>
    <submittedName>
        <fullName evidence="4">Ribosomal protein L4/L1 family</fullName>
    </submittedName>
</protein>
<sequence>MIVIEDFSIDSPKTKLLNGVITKIAPDSKKVLLVSDEHNDNTSLAGRNLSYARLSSTPDLGPVDIVQADKIIFSVKGIDSLLEN</sequence>
<dbReference type="GO" id="GO:1990904">
    <property type="term" value="C:ribonucleoprotein complex"/>
    <property type="evidence" value="ECO:0007669"/>
    <property type="project" value="UniProtKB-KW"/>
</dbReference>
<dbReference type="Gene3D" id="3.40.1370.10">
    <property type="match status" value="1"/>
</dbReference>
<dbReference type="Pfam" id="PF00573">
    <property type="entry name" value="Ribosomal_L4"/>
    <property type="match status" value="1"/>
</dbReference>
<accession>D6PDD4</accession>
<dbReference type="InterPro" id="IPR023574">
    <property type="entry name" value="Ribosomal_uL4_dom_sf"/>
</dbReference>
<reference evidence="4" key="1">
    <citation type="journal article" date="2010" name="ISME J.">
        <title>Metagenome of the Mediterranean deep chlorophyll maximum studied by direct and fosmid library 454 pyrosequencing.</title>
        <authorList>
            <person name="Ghai R."/>
            <person name="Martin-Cuadrado A.B."/>
            <person name="Molto A.G."/>
            <person name="Heredia I.G."/>
            <person name="Cabrera R."/>
            <person name="Martin J."/>
            <person name="Verdu M."/>
            <person name="Deschamps P."/>
            <person name="Moreira D."/>
            <person name="Lopez-Garcia P."/>
            <person name="Mira A."/>
            <person name="Rodriguez-Valera F."/>
        </authorList>
    </citation>
    <scope>NUCLEOTIDE SEQUENCE</scope>
</reference>
<dbReference type="AlphaFoldDB" id="D6PDD4"/>
<evidence type="ECO:0000256" key="1">
    <source>
        <dbReference type="ARBA" id="ARBA00010528"/>
    </source>
</evidence>
<keyword evidence="2 4" id="KW-0689">Ribosomal protein</keyword>
<proteinExistence type="inferred from homology"/>
<evidence type="ECO:0000313" key="4">
    <source>
        <dbReference type="EMBL" id="ADD93735.1"/>
    </source>
</evidence>
<dbReference type="GO" id="GO:0003735">
    <property type="term" value="F:structural constituent of ribosome"/>
    <property type="evidence" value="ECO:0007669"/>
    <property type="project" value="InterPro"/>
</dbReference>
<name>D6PDD4_9BACT</name>
<evidence type="ECO:0000256" key="3">
    <source>
        <dbReference type="ARBA" id="ARBA00023274"/>
    </source>
</evidence>
<dbReference type="InterPro" id="IPR002136">
    <property type="entry name" value="Ribosomal_uL4"/>
</dbReference>
<comment type="similarity">
    <text evidence="1">Belongs to the universal ribosomal protein uL4 family.</text>
</comment>
<dbReference type="EMBL" id="GU942995">
    <property type="protein sequence ID" value="ADD93735.1"/>
    <property type="molecule type" value="Genomic_DNA"/>
</dbReference>
<organism evidence="4">
    <name type="scientific">uncultured marine bacterium MedDCM-OCT-S05-C114</name>
    <dbReference type="NCBI Taxonomy" id="743063"/>
    <lineage>
        <taxon>Bacteria</taxon>
        <taxon>environmental samples</taxon>
    </lineage>
</organism>
<dbReference type="SUPFAM" id="SSF52166">
    <property type="entry name" value="Ribosomal protein L4"/>
    <property type="match status" value="1"/>
</dbReference>
<dbReference type="GO" id="GO:0005840">
    <property type="term" value="C:ribosome"/>
    <property type="evidence" value="ECO:0007669"/>
    <property type="project" value="UniProtKB-KW"/>
</dbReference>
<evidence type="ECO:0000256" key="2">
    <source>
        <dbReference type="ARBA" id="ARBA00022980"/>
    </source>
</evidence>